<organism evidence="2">
    <name type="scientific">Amphimedon queenslandica</name>
    <name type="common">Sponge</name>
    <dbReference type="NCBI Taxonomy" id="400682"/>
    <lineage>
        <taxon>Eukaryota</taxon>
        <taxon>Metazoa</taxon>
        <taxon>Porifera</taxon>
        <taxon>Demospongiae</taxon>
        <taxon>Heteroscleromorpha</taxon>
        <taxon>Haplosclerida</taxon>
        <taxon>Niphatidae</taxon>
        <taxon>Amphimedon</taxon>
    </lineage>
</organism>
<feature type="region of interest" description="Disordered" evidence="1">
    <location>
        <begin position="79"/>
        <end position="103"/>
    </location>
</feature>
<dbReference type="InParanoid" id="A0A1X7V453"/>
<evidence type="ECO:0000256" key="1">
    <source>
        <dbReference type="SAM" id="MobiDB-lite"/>
    </source>
</evidence>
<evidence type="ECO:0000313" key="2">
    <source>
        <dbReference type="EnsemblMetazoa" id="Aqu2.1.34736_001"/>
    </source>
</evidence>
<name>A0A1X7V453_AMPQE</name>
<reference evidence="2" key="1">
    <citation type="submission" date="2017-05" db="UniProtKB">
        <authorList>
            <consortium name="EnsemblMetazoa"/>
        </authorList>
    </citation>
    <scope>IDENTIFICATION</scope>
</reference>
<sequence length="103" mass="11566">MGLTHIGGPWTSSERDQLLRIAGSIPIPHALGVKLQQPTYSFVNGQQVCDLLHQQERRYTLEESIRPCPPNVGVVSKEKSQNSCRTYSRHPQSHSRCGIQETN</sequence>
<protein>
    <submittedName>
        <fullName evidence="2">Uncharacterized protein</fullName>
    </submittedName>
</protein>
<dbReference type="AlphaFoldDB" id="A0A1X7V453"/>
<dbReference type="EnsemblMetazoa" id="Aqu2.1.34736_001">
    <property type="protein sequence ID" value="Aqu2.1.34736_001"/>
    <property type="gene ID" value="Aqu2.1.34736"/>
</dbReference>
<accession>A0A1X7V453</accession>
<proteinExistence type="predicted"/>